<dbReference type="InterPro" id="IPR006638">
    <property type="entry name" value="Elp3/MiaA/NifB-like_rSAM"/>
</dbReference>
<dbReference type="InterPro" id="IPR034405">
    <property type="entry name" value="F420"/>
</dbReference>
<dbReference type="Pfam" id="PF04055">
    <property type="entry name" value="Radical_SAM"/>
    <property type="match status" value="1"/>
</dbReference>
<sequence>MPHKDIREIGKKVESGVRLTGDDALALFASDDIFTIGELASSVSSRHNGGKAYYVRNIHVNPTNICVNRCRFCAFSRSRGEEGAYELSIEEVLERIKAAMPVEEVHIVGGLHPDWSFEHYLEMIRAIRDGFPGLHVKAFTAAEVDYFGRISGKSLAATLDALRLSGLVAMPGGGAEIFSPEIRKQICPEKLTGERWLEVIEAAHGAGIKTNATMLYGHLEGPGHRVDHLLKLRELQDKTGGFQAFIPLSYHPGNTDIGGSGASGLDDLKTIAISRLMLDNFAHIKAYWVMLGEKISQVALRFGADDLDGTVMEERITYATTIGGSEGNQTRRGITEDELRLLIRKAGREPVRRDCFYNEVGA</sequence>
<evidence type="ECO:0000256" key="4">
    <source>
        <dbReference type="ARBA" id="ARBA00022723"/>
    </source>
</evidence>
<evidence type="ECO:0000256" key="5">
    <source>
        <dbReference type="ARBA" id="ARBA00023004"/>
    </source>
</evidence>
<dbReference type="PANTHER" id="PTHR43076">
    <property type="entry name" value="FO SYNTHASE (COFH)"/>
    <property type="match status" value="1"/>
</dbReference>
<name>A0A0F9IE09_9ZZZZ</name>
<dbReference type="GO" id="GO:0009234">
    <property type="term" value="P:menaquinone biosynthetic process"/>
    <property type="evidence" value="ECO:0007669"/>
    <property type="project" value="InterPro"/>
</dbReference>
<evidence type="ECO:0000259" key="7">
    <source>
        <dbReference type="PROSITE" id="PS51918"/>
    </source>
</evidence>
<evidence type="ECO:0000256" key="6">
    <source>
        <dbReference type="ARBA" id="ARBA00023014"/>
    </source>
</evidence>
<dbReference type="SFLD" id="SFLDF00343">
    <property type="entry name" value="aminofutalosine_synthase_(mqnE"/>
    <property type="match status" value="1"/>
</dbReference>
<dbReference type="HAMAP" id="MF_00993">
    <property type="entry name" value="MqnE"/>
    <property type="match status" value="1"/>
</dbReference>
<dbReference type="InterPro" id="IPR013785">
    <property type="entry name" value="Aldolase_TIM"/>
</dbReference>
<feature type="domain" description="Radical SAM core" evidence="7">
    <location>
        <begin position="52"/>
        <end position="279"/>
    </location>
</feature>
<dbReference type="EMBL" id="LAZR01014334">
    <property type="protein sequence ID" value="KKM17949.1"/>
    <property type="molecule type" value="Genomic_DNA"/>
</dbReference>
<dbReference type="PROSITE" id="PS51918">
    <property type="entry name" value="RADICAL_SAM"/>
    <property type="match status" value="1"/>
</dbReference>
<dbReference type="PIRSF" id="PIRSF004762">
    <property type="entry name" value="CHP00423"/>
    <property type="match status" value="1"/>
</dbReference>
<dbReference type="InterPro" id="IPR045567">
    <property type="entry name" value="CofH/MnqC-like_C"/>
</dbReference>
<proteinExistence type="inferred from homology"/>
<protein>
    <recommendedName>
        <fullName evidence="7">Radical SAM core domain-containing protein</fullName>
    </recommendedName>
</protein>
<evidence type="ECO:0000256" key="3">
    <source>
        <dbReference type="ARBA" id="ARBA00022691"/>
    </source>
</evidence>
<dbReference type="CDD" id="cd01335">
    <property type="entry name" value="Radical_SAM"/>
    <property type="match status" value="1"/>
</dbReference>
<dbReference type="AlphaFoldDB" id="A0A0F9IE09"/>
<comment type="cofactor">
    <cofactor evidence="1">
        <name>[4Fe-4S] cluster</name>
        <dbReference type="ChEBI" id="CHEBI:49883"/>
    </cofactor>
</comment>
<dbReference type="SUPFAM" id="SSF102114">
    <property type="entry name" value="Radical SAM enzymes"/>
    <property type="match status" value="1"/>
</dbReference>
<reference evidence="8" key="1">
    <citation type="journal article" date="2015" name="Nature">
        <title>Complex archaea that bridge the gap between prokaryotes and eukaryotes.</title>
        <authorList>
            <person name="Spang A."/>
            <person name="Saw J.H."/>
            <person name="Jorgensen S.L."/>
            <person name="Zaremba-Niedzwiedzka K."/>
            <person name="Martijn J."/>
            <person name="Lind A.E."/>
            <person name="van Eijk R."/>
            <person name="Schleper C."/>
            <person name="Guy L."/>
            <person name="Ettema T.J."/>
        </authorList>
    </citation>
    <scope>NUCLEOTIDE SEQUENCE</scope>
</reference>
<dbReference type="GO" id="GO:0046872">
    <property type="term" value="F:metal ion binding"/>
    <property type="evidence" value="ECO:0007669"/>
    <property type="project" value="UniProtKB-KW"/>
</dbReference>
<keyword evidence="6" id="KW-0411">Iron-sulfur</keyword>
<comment type="caution">
    <text evidence="8">The sequence shown here is derived from an EMBL/GenBank/DDBJ whole genome shotgun (WGS) entry which is preliminary data.</text>
</comment>
<dbReference type="NCBIfam" id="TIGR03700">
    <property type="entry name" value="mena_SCO4494"/>
    <property type="match status" value="1"/>
</dbReference>
<dbReference type="SFLD" id="SFLDS00029">
    <property type="entry name" value="Radical_SAM"/>
    <property type="match status" value="1"/>
</dbReference>
<keyword evidence="3" id="KW-0949">S-adenosyl-L-methionine</keyword>
<dbReference type="NCBIfam" id="TIGR00423">
    <property type="entry name" value="CofH family radical SAM protein"/>
    <property type="match status" value="1"/>
</dbReference>
<dbReference type="SMART" id="SM00729">
    <property type="entry name" value="Elp3"/>
    <property type="match status" value="1"/>
</dbReference>
<dbReference type="Gene3D" id="3.20.20.70">
    <property type="entry name" value="Aldolase class I"/>
    <property type="match status" value="1"/>
</dbReference>
<keyword evidence="5" id="KW-0408">Iron</keyword>
<dbReference type="SFLD" id="SFLDG01064">
    <property type="entry name" value="F420__menaquinone_cofactor_bio"/>
    <property type="match status" value="1"/>
</dbReference>
<evidence type="ECO:0000256" key="1">
    <source>
        <dbReference type="ARBA" id="ARBA00001966"/>
    </source>
</evidence>
<dbReference type="GO" id="GO:0044689">
    <property type="term" value="F:7,8-didemethyl-8-hydroxy-5-deazariboflavin synthase activity"/>
    <property type="evidence" value="ECO:0007669"/>
    <property type="project" value="TreeGrafter"/>
</dbReference>
<accession>A0A0F9IE09</accession>
<dbReference type="GO" id="GO:0051539">
    <property type="term" value="F:4 iron, 4 sulfur cluster binding"/>
    <property type="evidence" value="ECO:0007669"/>
    <property type="project" value="UniProtKB-KW"/>
</dbReference>
<dbReference type="GO" id="GO:0016765">
    <property type="term" value="F:transferase activity, transferring alkyl or aryl (other than methyl) groups"/>
    <property type="evidence" value="ECO:0007669"/>
    <property type="project" value="InterPro"/>
</dbReference>
<dbReference type="InterPro" id="IPR020050">
    <property type="entry name" value="FO_synthase_su2"/>
</dbReference>
<dbReference type="InterPro" id="IPR007197">
    <property type="entry name" value="rSAM"/>
</dbReference>
<organism evidence="8">
    <name type="scientific">marine sediment metagenome</name>
    <dbReference type="NCBI Taxonomy" id="412755"/>
    <lineage>
        <taxon>unclassified sequences</taxon>
        <taxon>metagenomes</taxon>
        <taxon>ecological metagenomes</taxon>
    </lineage>
</organism>
<keyword evidence="2" id="KW-0004">4Fe-4S</keyword>
<keyword evidence="4" id="KW-0479">Metal-binding</keyword>
<dbReference type="PANTHER" id="PTHR43076:SF7">
    <property type="entry name" value="AMINODEOXYFUTALOSINE SYNTHASE"/>
    <property type="match status" value="1"/>
</dbReference>
<dbReference type="InterPro" id="IPR058240">
    <property type="entry name" value="rSAM_sf"/>
</dbReference>
<dbReference type="Pfam" id="PF19288">
    <property type="entry name" value="CofH_C"/>
    <property type="match status" value="1"/>
</dbReference>
<evidence type="ECO:0000256" key="2">
    <source>
        <dbReference type="ARBA" id="ARBA00022485"/>
    </source>
</evidence>
<dbReference type="InterPro" id="IPR022432">
    <property type="entry name" value="MqnE"/>
</dbReference>
<dbReference type="SFLD" id="SFLDG01389">
    <property type="entry name" value="menaquinone_synthsis_involved"/>
    <property type="match status" value="1"/>
</dbReference>
<evidence type="ECO:0000313" key="8">
    <source>
        <dbReference type="EMBL" id="KKM17949.1"/>
    </source>
</evidence>
<gene>
    <name evidence="8" type="ORF">LCGC14_1670620</name>
</gene>